<dbReference type="Proteomes" id="UP000471120">
    <property type="component" value="Unassembled WGS sequence"/>
</dbReference>
<dbReference type="Gene3D" id="3.40.50.1820">
    <property type="entry name" value="alpha/beta hydrolase"/>
    <property type="match status" value="1"/>
</dbReference>
<dbReference type="Pfam" id="PF06441">
    <property type="entry name" value="EHN"/>
    <property type="match status" value="1"/>
</dbReference>
<dbReference type="InterPro" id="IPR010497">
    <property type="entry name" value="Epoxide_hydro_N"/>
</dbReference>
<evidence type="ECO:0000256" key="4">
    <source>
        <dbReference type="PIRSR" id="PIRSR001112-1"/>
    </source>
</evidence>
<evidence type="ECO:0000313" key="6">
    <source>
        <dbReference type="EMBL" id="TXG91259.1"/>
    </source>
</evidence>
<evidence type="ECO:0000313" key="7">
    <source>
        <dbReference type="Proteomes" id="UP000471120"/>
    </source>
</evidence>
<dbReference type="EMBL" id="QRCM01000001">
    <property type="protein sequence ID" value="TXG91259.1"/>
    <property type="molecule type" value="Genomic_DNA"/>
</dbReference>
<feature type="active site" description="Proton donor" evidence="4">
    <location>
        <position position="315"/>
    </location>
</feature>
<evidence type="ECO:0000256" key="3">
    <source>
        <dbReference type="ARBA" id="ARBA00022801"/>
    </source>
</evidence>
<dbReference type="PIRSF" id="PIRSF001112">
    <property type="entry name" value="Epoxide_hydrolase"/>
    <property type="match status" value="1"/>
</dbReference>
<evidence type="ECO:0000259" key="5">
    <source>
        <dbReference type="Pfam" id="PF06441"/>
    </source>
</evidence>
<sequence>MTDAEQYPDVHPFRIEIADAALDDLRSRLRDTRLPPPLPGDDWDTGVPVAVLADLVDRWLRHDWRATERRLNALPQLTTRIDGQTVHAVHIRSPHPNATPILLLHGWPGSFLEFEGLIGPLTDPVAHGGHADDAFHVVIPSHPGFGFSTPLDGPGWTVERTASAYAELMTRLGYDNFAVHGGDHGAAIAPEIARAVPDRVIGVHVNGSLSFATEVDDDTAARLTPIERDRLRRIAEFMERESGYIAIQSTRPGLIGVMTADSPVAQLAWIHDKLQAWTYPQSTPALDVLGEQFVFDNASLYWLTASGGSSAQVTYAMTAAWGAAKQDSGVPTAVIVFAHDVGLRFADEKEHTIVRWTDVDDRGGHFAAMEEPVTLVDDIRAFYASLRS</sequence>
<dbReference type="GO" id="GO:0004301">
    <property type="term" value="F:epoxide hydrolase activity"/>
    <property type="evidence" value="ECO:0007669"/>
    <property type="project" value="TreeGrafter"/>
</dbReference>
<dbReference type="AlphaFoldDB" id="A0A6P2CEU1"/>
<feature type="active site" description="Proton acceptor" evidence="4">
    <location>
        <position position="365"/>
    </location>
</feature>
<protein>
    <submittedName>
        <fullName evidence="6">Epoxide hydrolase</fullName>
    </submittedName>
</protein>
<dbReference type="PRINTS" id="PR00412">
    <property type="entry name" value="EPOXHYDRLASE"/>
</dbReference>
<evidence type="ECO:0000256" key="1">
    <source>
        <dbReference type="ARBA" id="ARBA00010088"/>
    </source>
</evidence>
<gene>
    <name evidence="6" type="ORF">DW322_14865</name>
</gene>
<name>A0A6P2CEU1_9NOCA</name>
<dbReference type="PANTHER" id="PTHR21661:SF35">
    <property type="entry name" value="EPOXIDE HYDROLASE"/>
    <property type="match status" value="1"/>
</dbReference>
<dbReference type="InterPro" id="IPR016292">
    <property type="entry name" value="Epoxide_hydrolase"/>
</dbReference>
<proteinExistence type="inferred from homology"/>
<dbReference type="RefSeq" id="WP_010836359.1">
    <property type="nucleotide sequence ID" value="NZ_QRCM01000001.1"/>
</dbReference>
<dbReference type="InterPro" id="IPR029058">
    <property type="entry name" value="AB_hydrolase_fold"/>
</dbReference>
<dbReference type="GO" id="GO:0097176">
    <property type="term" value="P:epoxide metabolic process"/>
    <property type="evidence" value="ECO:0007669"/>
    <property type="project" value="TreeGrafter"/>
</dbReference>
<comment type="caution">
    <text evidence="6">The sequence shown here is derived from an EMBL/GenBank/DDBJ whole genome shotgun (WGS) entry which is preliminary data.</text>
</comment>
<organism evidence="6 7">
    <name type="scientific">Rhodococcus rhodnii</name>
    <dbReference type="NCBI Taxonomy" id="38312"/>
    <lineage>
        <taxon>Bacteria</taxon>
        <taxon>Bacillati</taxon>
        <taxon>Actinomycetota</taxon>
        <taxon>Actinomycetes</taxon>
        <taxon>Mycobacteriales</taxon>
        <taxon>Nocardiaceae</taxon>
        <taxon>Rhodococcus</taxon>
    </lineage>
</organism>
<keyword evidence="3 6" id="KW-0378">Hydrolase</keyword>
<accession>A0A6P2CEU1</accession>
<dbReference type="InterPro" id="IPR000639">
    <property type="entry name" value="Epox_hydrolase-like"/>
</dbReference>
<feature type="domain" description="Epoxide hydrolase N-terminal" evidence="5">
    <location>
        <begin position="10"/>
        <end position="114"/>
    </location>
</feature>
<dbReference type="PANTHER" id="PTHR21661">
    <property type="entry name" value="EPOXIDE HYDROLASE 1-RELATED"/>
    <property type="match status" value="1"/>
</dbReference>
<comment type="similarity">
    <text evidence="1">Belongs to the peptidase S33 family.</text>
</comment>
<keyword evidence="2" id="KW-0058">Aromatic hydrocarbons catabolism</keyword>
<feature type="active site" description="Nucleophile" evidence="4">
    <location>
        <position position="183"/>
    </location>
</feature>
<dbReference type="SUPFAM" id="SSF53474">
    <property type="entry name" value="alpha/beta-Hydrolases"/>
    <property type="match status" value="1"/>
</dbReference>
<reference evidence="6 7" key="1">
    <citation type="submission" date="2018-07" db="EMBL/GenBank/DDBJ databases">
        <title>Genome sequence of Rhodococcus rhodnii ATCC 35071 from Rhodnius prolixus.</title>
        <authorList>
            <person name="Patel V."/>
            <person name="Vogel K.J."/>
        </authorList>
    </citation>
    <scope>NUCLEOTIDE SEQUENCE [LARGE SCALE GENOMIC DNA]</scope>
    <source>
        <strain evidence="6 7">ATCC 35071</strain>
    </source>
</reference>
<evidence type="ECO:0000256" key="2">
    <source>
        <dbReference type="ARBA" id="ARBA00022797"/>
    </source>
</evidence>